<gene>
    <name evidence="1" type="ORF">G3580_19490</name>
</gene>
<dbReference type="EMBL" id="CP048836">
    <property type="protein sequence ID" value="QID19607.1"/>
    <property type="molecule type" value="Genomic_DNA"/>
</dbReference>
<dbReference type="KEGG" id="azq:G3580_19490"/>
<proteinExistence type="predicted"/>
<organism evidence="1 2">
    <name type="scientific">Nitrogeniibacter mangrovi</name>
    <dbReference type="NCBI Taxonomy" id="2016596"/>
    <lineage>
        <taxon>Bacteria</taxon>
        <taxon>Pseudomonadati</taxon>
        <taxon>Pseudomonadota</taxon>
        <taxon>Betaproteobacteria</taxon>
        <taxon>Rhodocyclales</taxon>
        <taxon>Zoogloeaceae</taxon>
        <taxon>Nitrogeniibacter</taxon>
    </lineage>
</organism>
<sequence length="136" mass="14305">MFLTKARTGEGNRSWSAGAGCGALATGLVEVTWLLEQIRTKTPKSAAAFLNWKAFEASDGGLFLWEAFVSGKAKGSGHAHDAEIAVQTFQAALPNPELANAISEQSVLSLIGASMLRAGWSTNAQQLSEPCLVIKA</sequence>
<dbReference type="AlphaFoldDB" id="A0A6C1B805"/>
<accession>A0A6C1B805</accession>
<dbReference type="RefSeq" id="WP_173768384.1">
    <property type="nucleotide sequence ID" value="NZ_CP048836.1"/>
</dbReference>
<reference evidence="1 2" key="1">
    <citation type="submission" date="2020-02" db="EMBL/GenBank/DDBJ databases">
        <title>Nitrogenibacter mangrovi gen. nov., sp. nov. isolated from mangrove sediment, a denitrifying betaproteobacterium.</title>
        <authorList>
            <person name="Liao H."/>
            <person name="Tian Y."/>
        </authorList>
    </citation>
    <scope>NUCLEOTIDE SEQUENCE [LARGE SCALE GENOMIC DNA]</scope>
    <source>
        <strain evidence="1 2">M9-3-2</strain>
    </source>
</reference>
<name>A0A6C1B805_9RHOO</name>
<evidence type="ECO:0000313" key="2">
    <source>
        <dbReference type="Proteomes" id="UP000501991"/>
    </source>
</evidence>
<dbReference type="Proteomes" id="UP000501991">
    <property type="component" value="Chromosome"/>
</dbReference>
<protein>
    <submittedName>
        <fullName evidence="1">Uncharacterized protein</fullName>
    </submittedName>
</protein>
<keyword evidence="2" id="KW-1185">Reference proteome</keyword>
<evidence type="ECO:0000313" key="1">
    <source>
        <dbReference type="EMBL" id="QID19607.1"/>
    </source>
</evidence>